<dbReference type="GeneID" id="78817429"/>
<gene>
    <name evidence="1" type="ORF">BK798_05970</name>
</gene>
<dbReference type="AlphaFoldDB" id="A0A2H4U7A2"/>
<accession>A0A2H4U7A2</accession>
<dbReference type="RefSeq" id="WP_004033130.1">
    <property type="nucleotide sequence ID" value="NZ_AP025586.1"/>
</dbReference>
<evidence type="ECO:0000313" key="2">
    <source>
        <dbReference type="Proteomes" id="UP000232133"/>
    </source>
</evidence>
<proteinExistence type="predicted"/>
<dbReference type="EMBL" id="CP017803">
    <property type="protein sequence ID" value="ATZ60001.1"/>
    <property type="molecule type" value="Genomic_DNA"/>
</dbReference>
<name>A0A2H4U7A2_METSM</name>
<sequence length="141" mass="16192">MEFRNVNTSNLTFKYPVTWEKEKADTYNNPDCVATLSKGEENLLNVVMFPTRTNIEDYKLFMEDAISDDGGVILESDFVEIAGKHAIKTHANMDTPDINFDIHNYVFIENGNIYIFELRTVEASLEPVTEFKDMINTLVLK</sequence>
<dbReference type="SMR" id="A0A2H4U7A2"/>
<organism evidence="1 2">
    <name type="scientific">Methanobrevibacter smithii</name>
    <dbReference type="NCBI Taxonomy" id="2173"/>
    <lineage>
        <taxon>Archaea</taxon>
        <taxon>Methanobacteriati</taxon>
        <taxon>Methanobacteriota</taxon>
        <taxon>Methanomada group</taxon>
        <taxon>Methanobacteria</taxon>
        <taxon>Methanobacteriales</taxon>
        <taxon>Methanobacteriaceae</taxon>
        <taxon>Methanobrevibacter</taxon>
    </lineage>
</organism>
<protein>
    <submittedName>
        <fullName evidence="1">Uncharacterized protein</fullName>
    </submittedName>
</protein>
<dbReference type="OMA" id="KTHANMD"/>
<dbReference type="Proteomes" id="UP000232133">
    <property type="component" value="Chromosome"/>
</dbReference>
<reference evidence="1 2" key="1">
    <citation type="submission" date="2016-10" db="EMBL/GenBank/DDBJ databases">
        <authorList>
            <person name="Varghese N."/>
        </authorList>
    </citation>
    <scope>NUCLEOTIDE SEQUENCE [LARGE SCALE GENOMIC DNA]</scope>
    <source>
        <strain evidence="1 2">KB11</strain>
    </source>
</reference>
<evidence type="ECO:0000313" key="1">
    <source>
        <dbReference type="EMBL" id="ATZ60001.1"/>
    </source>
</evidence>